<dbReference type="GO" id="GO:0016020">
    <property type="term" value="C:membrane"/>
    <property type="evidence" value="ECO:0007669"/>
    <property type="project" value="UniProtKB-SubCell"/>
</dbReference>
<dbReference type="InterPro" id="IPR011701">
    <property type="entry name" value="MFS"/>
</dbReference>
<evidence type="ECO:0000256" key="4">
    <source>
        <dbReference type="ARBA" id="ARBA00023136"/>
    </source>
</evidence>
<dbReference type="PANTHER" id="PTHR42718">
    <property type="entry name" value="MAJOR FACILITATOR SUPERFAMILY MULTIDRUG TRANSPORTER MFSC"/>
    <property type="match status" value="1"/>
</dbReference>
<reference evidence="8 9" key="1">
    <citation type="journal article" date="2015" name="BMC Genomics">
        <title>Insights from the genome of Ophiocordyceps polyrhachis-furcata to pathogenicity and host specificity in insect fungi.</title>
        <authorList>
            <person name="Wichadakul D."/>
            <person name="Kobmoo N."/>
            <person name="Ingsriswang S."/>
            <person name="Tangphatsornruang S."/>
            <person name="Chantasingh D."/>
            <person name="Luangsa-ard J.J."/>
            <person name="Eurwilaichitr L."/>
        </authorList>
    </citation>
    <scope>NUCLEOTIDE SEQUENCE [LARGE SCALE GENOMIC DNA]</scope>
    <source>
        <strain evidence="8 9">BCC 54312</strain>
    </source>
</reference>
<dbReference type="OrthoDB" id="5086884at2759"/>
<feature type="transmembrane region" description="Helical" evidence="6">
    <location>
        <begin position="376"/>
        <end position="396"/>
    </location>
</feature>
<feature type="transmembrane region" description="Helical" evidence="6">
    <location>
        <begin position="616"/>
        <end position="635"/>
    </location>
</feature>
<dbReference type="SUPFAM" id="SSF103473">
    <property type="entry name" value="MFS general substrate transporter"/>
    <property type="match status" value="1"/>
</dbReference>
<feature type="transmembrane region" description="Helical" evidence="6">
    <location>
        <begin position="489"/>
        <end position="507"/>
    </location>
</feature>
<feature type="transmembrane region" description="Helical" evidence="6">
    <location>
        <begin position="539"/>
        <end position="564"/>
    </location>
</feature>
<proteinExistence type="predicted"/>
<keyword evidence="2 6" id="KW-0812">Transmembrane</keyword>
<dbReference type="Proteomes" id="UP000253664">
    <property type="component" value="Unassembled WGS sequence"/>
</dbReference>
<gene>
    <name evidence="8" type="ORF">L249_0587</name>
</gene>
<name>A0A367LFA4_9HYPO</name>
<feature type="transmembrane region" description="Helical" evidence="6">
    <location>
        <begin position="344"/>
        <end position="364"/>
    </location>
</feature>
<evidence type="ECO:0000256" key="1">
    <source>
        <dbReference type="ARBA" id="ARBA00004141"/>
    </source>
</evidence>
<organism evidence="8 9">
    <name type="scientific">Ophiocordyceps polyrhachis-furcata BCC 54312</name>
    <dbReference type="NCBI Taxonomy" id="1330021"/>
    <lineage>
        <taxon>Eukaryota</taxon>
        <taxon>Fungi</taxon>
        <taxon>Dikarya</taxon>
        <taxon>Ascomycota</taxon>
        <taxon>Pezizomycotina</taxon>
        <taxon>Sordariomycetes</taxon>
        <taxon>Hypocreomycetidae</taxon>
        <taxon>Hypocreales</taxon>
        <taxon>Ophiocordycipitaceae</taxon>
        <taxon>Ophiocordyceps</taxon>
    </lineage>
</organism>
<dbReference type="AlphaFoldDB" id="A0A367LFA4"/>
<feature type="region of interest" description="Disordered" evidence="5">
    <location>
        <begin position="70"/>
        <end position="102"/>
    </location>
</feature>
<feature type="transmembrane region" description="Helical" evidence="6">
    <location>
        <begin position="416"/>
        <end position="439"/>
    </location>
</feature>
<accession>A0A367LFA4</accession>
<evidence type="ECO:0000313" key="9">
    <source>
        <dbReference type="Proteomes" id="UP000253664"/>
    </source>
</evidence>
<dbReference type="InterPro" id="IPR020846">
    <property type="entry name" value="MFS_dom"/>
</dbReference>
<evidence type="ECO:0000256" key="5">
    <source>
        <dbReference type="SAM" id="MobiDB-lite"/>
    </source>
</evidence>
<comment type="caution">
    <text evidence="8">The sequence shown here is derived from an EMBL/GenBank/DDBJ whole genome shotgun (WGS) entry which is preliminary data.</text>
</comment>
<evidence type="ECO:0000256" key="2">
    <source>
        <dbReference type="ARBA" id="ARBA00022692"/>
    </source>
</evidence>
<evidence type="ECO:0000256" key="3">
    <source>
        <dbReference type="ARBA" id="ARBA00022989"/>
    </source>
</evidence>
<keyword evidence="3 6" id="KW-1133">Transmembrane helix</keyword>
<feature type="transmembrane region" description="Helical" evidence="6">
    <location>
        <begin position="276"/>
        <end position="301"/>
    </location>
</feature>
<dbReference type="PROSITE" id="PS50850">
    <property type="entry name" value="MFS"/>
    <property type="match status" value="1"/>
</dbReference>
<feature type="transmembrane region" description="Helical" evidence="6">
    <location>
        <begin position="227"/>
        <end position="243"/>
    </location>
</feature>
<keyword evidence="4 6" id="KW-0472">Membrane</keyword>
<sequence length="688" mass="76006">MAFRRGLGTGIEYPPHCLEDGADEAIESLTHTALLAFFYAPSIHMPWIFPMEEINRHRMRLGVLREEEKEAAEKEDDEEVIINSAAESRPSLPAPSPYRPAEGRRSAACHGYAASSLFGAFLRWAVDPQGPQECIMFHLVRQQVAKMHSPEPIVPEKEASEELPRMIDVERLGRQRPAEFSSTWLEVAFVISMLGALSMADFIIGGFQVVLPALIKPFDIPSGSQTWPSSVLTLVAGAFLFPLGRLSDMYGGYVVFNGGLVWFTLWTTAAGFASDFIVLVLCRAMQGLGAAAFLPAGISLLGRIYRPGPRKNLVFAVYGALAPLGFFLGIIIGGLSQDLLSWRWYFWMGGIITGVCCIGTIITSPRDYASARRMKVQMDWWGVSTMVPGLMLFIYAVTESPNAPKGWASPQIVTTLVLGVLFLIAAVYVEGWVAASPLIPADIFRVKYMKRMLLCLILCWGVFSMYSFYSNFYIQLILGRSALVTAVWYSPWAVGGLVLSIMSGFILHILPGRVLLIMCGLSKVLAVLFFALMPDNPNYWAWVFPAMLCEAACVDVLWTVSNVFLTTSLPRHRQGLAGALISVTLFLGGALFLAVADVVKEQLRTAGFELKKQYKGIFWIGVGFAVVSLFICFFIRLGQAGCALTLEERKVVEFDEKDHIQREVRASESDSETVIGAEVEVDTDKKET</sequence>
<feature type="transmembrane region" description="Helical" evidence="6">
    <location>
        <begin position="184"/>
        <end position="207"/>
    </location>
</feature>
<evidence type="ECO:0000256" key="6">
    <source>
        <dbReference type="SAM" id="Phobius"/>
    </source>
</evidence>
<protein>
    <recommendedName>
        <fullName evidence="7">Major facilitator superfamily (MFS) profile domain-containing protein</fullName>
    </recommendedName>
</protein>
<feature type="transmembrane region" description="Helical" evidence="6">
    <location>
        <begin position="451"/>
        <end position="469"/>
    </location>
</feature>
<feature type="transmembrane region" description="Helical" evidence="6">
    <location>
        <begin position="250"/>
        <end position="270"/>
    </location>
</feature>
<feature type="domain" description="Major facilitator superfamily (MFS) profile" evidence="7">
    <location>
        <begin position="187"/>
        <end position="640"/>
    </location>
</feature>
<dbReference type="GO" id="GO:0022857">
    <property type="term" value="F:transmembrane transporter activity"/>
    <property type="evidence" value="ECO:0007669"/>
    <property type="project" value="InterPro"/>
</dbReference>
<comment type="subcellular location">
    <subcellularLocation>
        <location evidence="1">Membrane</location>
        <topology evidence="1">Multi-pass membrane protein</topology>
    </subcellularLocation>
</comment>
<evidence type="ECO:0000259" key="7">
    <source>
        <dbReference type="PROSITE" id="PS50850"/>
    </source>
</evidence>
<dbReference type="EMBL" id="LKCN02000007">
    <property type="protein sequence ID" value="RCI12922.1"/>
    <property type="molecule type" value="Genomic_DNA"/>
</dbReference>
<keyword evidence="9" id="KW-1185">Reference proteome</keyword>
<evidence type="ECO:0000313" key="8">
    <source>
        <dbReference type="EMBL" id="RCI12922.1"/>
    </source>
</evidence>
<feature type="transmembrane region" description="Helical" evidence="6">
    <location>
        <begin position="514"/>
        <end position="533"/>
    </location>
</feature>
<dbReference type="InterPro" id="IPR036259">
    <property type="entry name" value="MFS_trans_sf"/>
</dbReference>
<dbReference type="Gene3D" id="1.20.1250.20">
    <property type="entry name" value="MFS general substrate transporter like domains"/>
    <property type="match status" value="2"/>
</dbReference>
<dbReference type="Pfam" id="PF07690">
    <property type="entry name" value="MFS_1"/>
    <property type="match status" value="1"/>
</dbReference>
<feature type="transmembrane region" description="Helical" evidence="6">
    <location>
        <begin position="313"/>
        <end position="332"/>
    </location>
</feature>
<feature type="transmembrane region" description="Helical" evidence="6">
    <location>
        <begin position="576"/>
        <end position="596"/>
    </location>
</feature>
<dbReference type="PANTHER" id="PTHR42718:SF11">
    <property type="entry name" value="MAJOR FACILITATOR SUPERFAMILY (MFS) PROFILE DOMAIN-CONTAINING PROTEIN"/>
    <property type="match status" value="1"/>
</dbReference>